<feature type="compositionally biased region" description="Low complexity" evidence="1">
    <location>
        <begin position="46"/>
        <end position="60"/>
    </location>
</feature>
<evidence type="ECO:0000256" key="1">
    <source>
        <dbReference type="SAM" id="MobiDB-lite"/>
    </source>
</evidence>
<feature type="region of interest" description="Disordered" evidence="1">
    <location>
        <begin position="46"/>
        <end position="66"/>
    </location>
</feature>
<dbReference type="EMBL" id="CAUYUJ010000049">
    <property type="protein sequence ID" value="CAK0788416.1"/>
    <property type="molecule type" value="Genomic_DNA"/>
</dbReference>
<feature type="compositionally biased region" description="Pro residues" evidence="1">
    <location>
        <begin position="309"/>
        <end position="320"/>
    </location>
</feature>
<organism evidence="2 3">
    <name type="scientific">Prorocentrum cordatum</name>
    <dbReference type="NCBI Taxonomy" id="2364126"/>
    <lineage>
        <taxon>Eukaryota</taxon>
        <taxon>Sar</taxon>
        <taxon>Alveolata</taxon>
        <taxon>Dinophyceae</taxon>
        <taxon>Prorocentrales</taxon>
        <taxon>Prorocentraceae</taxon>
        <taxon>Prorocentrum</taxon>
    </lineage>
</organism>
<accession>A0ABN9P8V4</accession>
<dbReference type="Proteomes" id="UP001189429">
    <property type="component" value="Unassembled WGS sequence"/>
</dbReference>
<feature type="non-terminal residue" evidence="2">
    <location>
        <position position="349"/>
    </location>
</feature>
<evidence type="ECO:0000313" key="3">
    <source>
        <dbReference type="Proteomes" id="UP001189429"/>
    </source>
</evidence>
<sequence>MGQDTPEALEPSEGDQGRALASPGVVRSGLEMAALCDQLGLTAASVASPEAAGPAAPSCAVQGSPPPAAVALSAAAEIGPPPVEQAALCTPPKGGRRDHGAVHGDDARAACSGVLSGDSQSGRGEVAATSIAPQGDACAAVDGGGGLALEGSLEELLEEALDADGVEAIEPATAAVSDSEFDPKGPREAAALSHARFDVRVFGGAAARELAAGDALRCHAVAAQTAGEDVRSRLQASPPATPRPRQAPAQDAPVGTLVKTPTLGLKLPSRLAKPPPFRPQLRDVPESPSSRSAASTQPMPSPGASTQPMPSPPASPPAAPVQPTGGAAAGPLVAAAVTATPAVPPTCQA</sequence>
<comment type="caution">
    <text evidence="2">The sequence shown here is derived from an EMBL/GenBank/DDBJ whole genome shotgun (WGS) entry which is preliminary data.</text>
</comment>
<feature type="region of interest" description="Disordered" evidence="1">
    <location>
        <begin position="1"/>
        <end position="23"/>
    </location>
</feature>
<feature type="compositionally biased region" description="Polar residues" evidence="1">
    <location>
        <begin position="287"/>
        <end position="298"/>
    </location>
</feature>
<proteinExistence type="predicted"/>
<gene>
    <name evidence="2" type="ORF">PCOR1329_LOCUS313</name>
</gene>
<keyword evidence="3" id="KW-1185">Reference proteome</keyword>
<feature type="region of interest" description="Disordered" evidence="1">
    <location>
        <begin position="225"/>
        <end position="327"/>
    </location>
</feature>
<protein>
    <submittedName>
        <fullName evidence="2">Uncharacterized protein</fullName>
    </submittedName>
</protein>
<feature type="compositionally biased region" description="Basic and acidic residues" evidence="1">
    <location>
        <begin position="95"/>
        <end position="104"/>
    </location>
</feature>
<name>A0ABN9P8V4_9DINO</name>
<reference evidence="2" key="1">
    <citation type="submission" date="2023-10" db="EMBL/GenBank/DDBJ databases">
        <authorList>
            <person name="Chen Y."/>
            <person name="Shah S."/>
            <person name="Dougan E. K."/>
            <person name="Thang M."/>
            <person name="Chan C."/>
        </authorList>
    </citation>
    <scope>NUCLEOTIDE SEQUENCE [LARGE SCALE GENOMIC DNA]</scope>
</reference>
<feature type="region of interest" description="Disordered" evidence="1">
    <location>
        <begin position="83"/>
        <end position="104"/>
    </location>
</feature>
<evidence type="ECO:0000313" key="2">
    <source>
        <dbReference type="EMBL" id="CAK0788416.1"/>
    </source>
</evidence>
<feature type="compositionally biased region" description="Low complexity" evidence="1">
    <location>
        <begin position="235"/>
        <end position="253"/>
    </location>
</feature>